<protein>
    <submittedName>
        <fullName evidence="8">THAP-type domain-containing protein</fullName>
    </submittedName>
</protein>
<gene>
    <name evidence="8" type="ORF">FWK35_00034277</name>
</gene>
<evidence type="ECO:0000259" key="7">
    <source>
        <dbReference type="PROSITE" id="PS50950"/>
    </source>
</evidence>
<evidence type="ECO:0000256" key="1">
    <source>
        <dbReference type="ARBA" id="ARBA00022723"/>
    </source>
</evidence>
<keyword evidence="6" id="KW-0175">Coiled coil</keyword>
<evidence type="ECO:0000256" key="2">
    <source>
        <dbReference type="ARBA" id="ARBA00022771"/>
    </source>
</evidence>
<feature type="non-terminal residue" evidence="8">
    <location>
        <position position="1"/>
    </location>
</feature>
<keyword evidence="3" id="KW-0862">Zinc</keyword>
<proteinExistence type="predicted"/>
<dbReference type="AlphaFoldDB" id="A0A6G0VQ36"/>
<feature type="coiled-coil region" evidence="6">
    <location>
        <begin position="276"/>
        <end position="303"/>
    </location>
</feature>
<name>A0A6G0VQ36_APHCR</name>
<dbReference type="InterPro" id="IPR006612">
    <property type="entry name" value="THAP_Znf"/>
</dbReference>
<keyword evidence="2 5" id="KW-0863">Zinc-finger</keyword>
<reference evidence="8 9" key="1">
    <citation type="submission" date="2019-08" db="EMBL/GenBank/DDBJ databases">
        <title>Whole genome of Aphis craccivora.</title>
        <authorList>
            <person name="Voronova N.V."/>
            <person name="Shulinski R.S."/>
            <person name="Bandarenka Y.V."/>
            <person name="Zhorov D.G."/>
            <person name="Warner D."/>
        </authorList>
    </citation>
    <scope>NUCLEOTIDE SEQUENCE [LARGE SCALE GENOMIC DNA]</scope>
    <source>
        <strain evidence="8">180601</strain>
        <tissue evidence="8">Whole Body</tissue>
    </source>
</reference>
<accession>A0A6G0VQ36</accession>
<evidence type="ECO:0000256" key="4">
    <source>
        <dbReference type="ARBA" id="ARBA00023125"/>
    </source>
</evidence>
<dbReference type="InterPro" id="IPR048365">
    <property type="entry name" value="TNP-like_RNaseH_N"/>
</dbReference>
<evidence type="ECO:0000256" key="3">
    <source>
        <dbReference type="ARBA" id="ARBA00022833"/>
    </source>
</evidence>
<dbReference type="OrthoDB" id="6629896at2759"/>
<organism evidence="8 9">
    <name type="scientific">Aphis craccivora</name>
    <name type="common">Cowpea aphid</name>
    <dbReference type="NCBI Taxonomy" id="307492"/>
    <lineage>
        <taxon>Eukaryota</taxon>
        <taxon>Metazoa</taxon>
        <taxon>Ecdysozoa</taxon>
        <taxon>Arthropoda</taxon>
        <taxon>Hexapoda</taxon>
        <taxon>Insecta</taxon>
        <taxon>Pterygota</taxon>
        <taxon>Neoptera</taxon>
        <taxon>Paraneoptera</taxon>
        <taxon>Hemiptera</taxon>
        <taxon>Sternorrhyncha</taxon>
        <taxon>Aphidomorpha</taxon>
        <taxon>Aphidoidea</taxon>
        <taxon>Aphididae</taxon>
        <taxon>Aphidini</taxon>
        <taxon>Aphis</taxon>
        <taxon>Aphis</taxon>
    </lineage>
</organism>
<evidence type="ECO:0000256" key="5">
    <source>
        <dbReference type="PROSITE-ProRule" id="PRU00309"/>
    </source>
</evidence>
<dbReference type="GO" id="GO:0003677">
    <property type="term" value="F:DNA binding"/>
    <property type="evidence" value="ECO:0007669"/>
    <property type="project" value="UniProtKB-UniRule"/>
</dbReference>
<comment type="caution">
    <text evidence="8">The sequence shown here is derived from an EMBL/GenBank/DDBJ whole genome shotgun (WGS) entry which is preliminary data.</text>
</comment>
<dbReference type="Pfam" id="PF05485">
    <property type="entry name" value="THAP"/>
    <property type="match status" value="1"/>
</dbReference>
<feature type="domain" description="THAP-type" evidence="7">
    <location>
        <begin position="1"/>
        <end position="68"/>
    </location>
</feature>
<keyword evidence="1" id="KW-0479">Metal-binding</keyword>
<evidence type="ECO:0000256" key="6">
    <source>
        <dbReference type="SAM" id="Coils"/>
    </source>
</evidence>
<evidence type="ECO:0000313" key="8">
    <source>
        <dbReference type="EMBL" id="KAF0703342.1"/>
    </source>
</evidence>
<sequence length="509" mass="57910">DPKVLTQWIKAIPRSDRNLRAGIDCVCEKHFAESSLIKYFETEMADGSIQKIERDRILLKENAVPSLFPDLPHYLSSKTKNRKPPVRRLNIECNKNIIAETPETHNLDDSLNATIEYDAFTKIENQLKNTILPDATFISKLKDDLIIGWFNNENDTVFKKIIIYKSNLKIQVFVSKVIVNVEGLMQNATDFGDIKQTIDIVNNLQACNGTGFEKNPRSDACNGYVNVIKPDTTLSDFRCNICSKERKNILDLQRISSIRHRERKQKLKKLKSTGRVKNITRKNRRLNNKVLKLKEKVGLLKQKCATVSATVIENEIVRLPESQQEAVRACFAAAKLKDPKGNRYSINWIYECVLVKIKSRKVYEHLRTRKILALPCIDTLGKYIAKMSGQYGFQQAIFDLLAKKADCMAPKDKRGILLLDEMKLSESVSFNKKTLKVNGLVNLGDYTPEHQKNSKGDHALVLMYQPFQGKWVQALAVFLSKGCASSTVLHKIIIECVILLEKSGFHVDA</sequence>
<keyword evidence="4 5" id="KW-0238">DNA-binding</keyword>
<dbReference type="Proteomes" id="UP000478052">
    <property type="component" value="Unassembled WGS sequence"/>
</dbReference>
<dbReference type="PROSITE" id="PS50950">
    <property type="entry name" value="ZF_THAP"/>
    <property type="match status" value="1"/>
</dbReference>
<evidence type="ECO:0000313" key="9">
    <source>
        <dbReference type="Proteomes" id="UP000478052"/>
    </source>
</evidence>
<dbReference type="EMBL" id="VUJU01013936">
    <property type="protein sequence ID" value="KAF0703342.1"/>
    <property type="molecule type" value="Genomic_DNA"/>
</dbReference>
<dbReference type="GO" id="GO:0008270">
    <property type="term" value="F:zinc ion binding"/>
    <property type="evidence" value="ECO:0007669"/>
    <property type="project" value="UniProtKB-KW"/>
</dbReference>
<keyword evidence="9" id="KW-1185">Reference proteome</keyword>
<feature type="non-terminal residue" evidence="8">
    <location>
        <position position="509"/>
    </location>
</feature>
<dbReference type="Pfam" id="PF21787">
    <property type="entry name" value="TNP-like_RNaseH_N"/>
    <property type="match status" value="1"/>
</dbReference>